<dbReference type="InterPro" id="IPR013783">
    <property type="entry name" value="Ig-like_fold"/>
</dbReference>
<evidence type="ECO:0000256" key="11">
    <source>
        <dbReference type="ARBA" id="ARBA00033284"/>
    </source>
</evidence>
<dbReference type="Gene3D" id="2.60.40.10">
    <property type="entry name" value="Immunoglobulins"/>
    <property type="match status" value="1"/>
</dbReference>
<dbReference type="CDD" id="cd02853">
    <property type="entry name" value="E_set_MTHase_like_N"/>
    <property type="match status" value="1"/>
</dbReference>
<dbReference type="SMART" id="SM00642">
    <property type="entry name" value="Aamy"/>
    <property type="match status" value="1"/>
</dbReference>
<dbReference type="CDD" id="cd11325">
    <property type="entry name" value="AmyAc_GTHase"/>
    <property type="match status" value="1"/>
</dbReference>
<dbReference type="PANTHER" id="PTHR43651:SF11">
    <property type="entry name" value="MALTO-OLIGOSYLTREHALOSE TREHALOHYDROLASE"/>
    <property type="match status" value="1"/>
</dbReference>
<dbReference type="SUPFAM" id="SSF51445">
    <property type="entry name" value="(Trans)glycosidases"/>
    <property type="match status" value="1"/>
</dbReference>
<evidence type="ECO:0000256" key="14">
    <source>
        <dbReference type="PIRNR" id="PIRNR006337"/>
    </source>
</evidence>
<dbReference type="InterPro" id="IPR006047">
    <property type="entry name" value="GH13_cat_dom"/>
</dbReference>
<keyword evidence="17" id="KW-1185">Reference proteome</keyword>
<evidence type="ECO:0000256" key="7">
    <source>
        <dbReference type="ARBA" id="ARBA00022801"/>
    </source>
</evidence>
<comment type="caution">
    <text evidence="16">The sequence shown here is derived from an EMBL/GenBank/DDBJ whole genome shotgun (WGS) entry which is preliminary data.</text>
</comment>
<evidence type="ECO:0000256" key="5">
    <source>
        <dbReference type="ARBA" id="ARBA00015938"/>
    </source>
</evidence>
<feature type="domain" description="Glycosyl hydrolase family 13 catalytic" evidence="15">
    <location>
        <begin position="138"/>
        <end position="534"/>
    </location>
</feature>
<accession>A0ABU7KCS4</accession>
<evidence type="ECO:0000313" key="16">
    <source>
        <dbReference type="EMBL" id="MEE2040039.1"/>
    </source>
</evidence>
<dbReference type="EMBL" id="JAUZMY010000025">
    <property type="protein sequence ID" value="MEE2040039.1"/>
    <property type="molecule type" value="Genomic_DNA"/>
</dbReference>
<evidence type="ECO:0000256" key="9">
    <source>
        <dbReference type="ARBA" id="ARBA00023295"/>
    </source>
</evidence>
<evidence type="ECO:0000256" key="12">
    <source>
        <dbReference type="ARBA" id="ARBA00034013"/>
    </source>
</evidence>
<comment type="similarity">
    <text evidence="3 14">Belongs to the glycosyl hydrolase 13 family.</text>
</comment>
<dbReference type="InterPro" id="IPR017853">
    <property type="entry name" value="GH"/>
</dbReference>
<comment type="pathway">
    <text evidence="2 14">Glycan biosynthesis; trehalose biosynthesis.</text>
</comment>
<dbReference type="SUPFAM" id="SSF81296">
    <property type="entry name" value="E set domains"/>
    <property type="match status" value="1"/>
</dbReference>
<dbReference type="RefSeq" id="WP_330093804.1">
    <property type="nucleotide sequence ID" value="NZ_JAUZMY010000025.1"/>
</dbReference>
<organism evidence="16 17">
    <name type="scientific">Nocardiopsis codii</name>
    <dbReference type="NCBI Taxonomy" id="3065942"/>
    <lineage>
        <taxon>Bacteria</taxon>
        <taxon>Bacillati</taxon>
        <taxon>Actinomycetota</taxon>
        <taxon>Actinomycetes</taxon>
        <taxon>Streptosporangiales</taxon>
        <taxon>Nocardiopsidaceae</taxon>
        <taxon>Nocardiopsis</taxon>
    </lineage>
</organism>
<comment type="subcellular location">
    <subcellularLocation>
        <location evidence="1">Cytoplasm</location>
    </subcellularLocation>
</comment>
<dbReference type="PIRSF" id="PIRSF006337">
    <property type="entry name" value="Trehalose_TreZ"/>
    <property type="match status" value="1"/>
</dbReference>
<dbReference type="Pfam" id="PF00128">
    <property type="entry name" value="Alpha-amylase"/>
    <property type="match status" value="1"/>
</dbReference>
<proteinExistence type="inferred from homology"/>
<evidence type="ECO:0000256" key="1">
    <source>
        <dbReference type="ARBA" id="ARBA00004496"/>
    </source>
</evidence>
<gene>
    <name evidence="16" type="primary">treZ</name>
    <name evidence="16" type="ORF">Q8791_22740</name>
</gene>
<evidence type="ECO:0000259" key="15">
    <source>
        <dbReference type="SMART" id="SM00642"/>
    </source>
</evidence>
<keyword evidence="9 14" id="KW-0326">Glycosidase</keyword>
<dbReference type="Proteomes" id="UP001356095">
    <property type="component" value="Unassembled WGS sequence"/>
</dbReference>
<evidence type="ECO:0000256" key="10">
    <source>
        <dbReference type="ARBA" id="ARBA00032057"/>
    </source>
</evidence>
<name>A0ABU7KCS4_9ACTN</name>
<dbReference type="Gene3D" id="3.20.20.80">
    <property type="entry name" value="Glycosidases"/>
    <property type="match status" value="1"/>
</dbReference>
<protein>
    <recommendedName>
        <fullName evidence="5 13">Malto-oligosyltrehalose trehalohydrolase</fullName>
        <shortName evidence="14">MTHase</shortName>
        <ecNumber evidence="4 13">3.2.1.141</ecNumber>
    </recommendedName>
    <alternativeName>
        <fullName evidence="11 14">4-alpha-D-((1-&gt;4)-alpha-D-glucano)trehalose trehalohydrolase</fullName>
    </alternativeName>
    <alternativeName>
        <fullName evidence="10 14">Maltooligosyl trehalose trehalohydrolase</fullName>
    </alternativeName>
</protein>
<reference evidence="16 17" key="1">
    <citation type="submission" date="2023-08" db="EMBL/GenBank/DDBJ databases">
        <authorList>
            <person name="Girao M."/>
            <person name="Carvalho M.F."/>
        </authorList>
    </citation>
    <scope>NUCLEOTIDE SEQUENCE [LARGE SCALE GENOMIC DNA]</scope>
    <source>
        <strain evidence="16 17">CT-R113</strain>
    </source>
</reference>
<dbReference type="InterPro" id="IPR044901">
    <property type="entry name" value="Trehalose_TreZ_E-set_sf"/>
</dbReference>
<evidence type="ECO:0000313" key="17">
    <source>
        <dbReference type="Proteomes" id="UP001356095"/>
    </source>
</evidence>
<keyword evidence="8" id="KW-0119">Carbohydrate metabolism</keyword>
<dbReference type="EC" id="3.2.1.141" evidence="4 13"/>
<dbReference type="NCBIfam" id="TIGR02402">
    <property type="entry name" value="trehalose_TreZ"/>
    <property type="match status" value="1"/>
</dbReference>
<dbReference type="InterPro" id="IPR012768">
    <property type="entry name" value="Trehalose_TreZ"/>
</dbReference>
<evidence type="ECO:0000256" key="3">
    <source>
        <dbReference type="ARBA" id="ARBA00008061"/>
    </source>
</evidence>
<evidence type="ECO:0000256" key="13">
    <source>
        <dbReference type="NCBIfam" id="TIGR02402"/>
    </source>
</evidence>
<dbReference type="InterPro" id="IPR014756">
    <property type="entry name" value="Ig_E-set"/>
</dbReference>
<evidence type="ECO:0000256" key="6">
    <source>
        <dbReference type="ARBA" id="ARBA00022490"/>
    </source>
</evidence>
<dbReference type="Gene3D" id="1.10.10.760">
    <property type="entry name" value="E-set domains of sugar-utilizing enzymes"/>
    <property type="match status" value="1"/>
</dbReference>
<comment type="catalytic activity">
    <reaction evidence="12 14">
        <text>hydrolysis of (1-&gt;4)-alpha-D-glucosidic linkage in 4-alpha-D-[(1-&gt;4)-alpha-D-glucanosyl]n trehalose to yield trehalose and (1-&gt;4)-alpha-D-glucan.</text>
        <dbReference type="EC" id="3.2.1.141"/>
    </reaction>
</comment>
<evidence type="ECO:0000256" key="2">
    <source>
        <dbReference type="ARBA" id="ARBA00005199"/>
    </source>
</evidence>
<evidence type="ECO:0000256" key="8">
    <source>
        <dbReference type="ARBA" id="ARBA00023277"/>
    </source>
</evidence>
<keyword evidence="7 14" id="KW-0378">Hydrolase</keyword>
<sequence>MSEPDIIPTTPVTPVTPGLGVDGDFAVWAPHLERVRLSVAPGRGAREPGGSAPPGAGVRVVPMERDGDGWWRAQVGGTGPGTDYAYLLGDDPAPLPDPRSLEQPFGVHGPSRVLDHAAFAWTDTAWTGRALPGAVVYELHVGTFTPEGTLTAAIGRLDHLVDLGVTHVELMPVNAFDGTHGWGYDGVLWGAVHAPYGGPDALKSLVDACHARGLAVLLDVVYNHLGPSGAYMPRFGPYFSGENAWGPSLNLDGPDSDPVRRHVLDNALGWLHHYHLDGLRLDAVHALRDDRAVPLLAELAAEVDSLSAALGRPLPLIAESDRNDPRTVLPREAGGLGMAAQWSDDLHHALHVAMTGETHGYYADFADPESLPATLSGVFWHAGTYSSFRRRTHGAPVDTTRVPGHRFLGYLSTHDQIGNRARGDRMGEHLPPGLLVCGAALVLCSPFTPMIFMGEEWAATTPWPFFASFTDPALVEGVRNGRRREFAALGWSEEDIPDPMDPATRDGAVLDWSQADAEPHQLVLETYRALIALRRSEPELSDSRLDRFAVVADADGRRMVLVRGDLRVVVNLDPGDADVELDAAPRELLLANGYPKVSGTTVAVPGECFAVLRV</sequence>
<evidence type="ECO:0000256" key="4">
    <source>
        <dbReference type="ARBA" id="ARBA00012268"/>
    </source>
</evidence>
<dbReference type="PANTHER" id="PTHR43651">
    <property type="entry name" value="1,4-ALPHA-GLUCAN-BRANCHING ENZYME"/>
    <property type="match status" value="1"/>
</dbReference>
<keyword evidence="6" id="KW-0963">Cytoplasm</keyword>